<dbReference type="InterPro" id="IPR050122">
    <property type="entry name" value="RTK"/>
</dbReference>
<dbReference type="SUPFAM" id="SSF56112">
    <property type="entry name" value="Protein kinase-like (PK-like)"/>
    <property type="match status" value="1"/>
</dbReference>
<keyword evidence="11" id="KW-0829">Tyrosine-protein kinase</keyword>
<dbReference type="InterPro" id="IPR003599">
    <property type="entry name" value="Ig_sub"/>
</dbReference>
<keyword evidence="19" id="KW-0479">Metal-binding</keyword>
<evidence type="ECO:0000256" key="4">
    <source>
        <dbReference type="ARBA" id="ARBA00022692"/>
    </source>
</evidence>
<evidence type="ECO:0000256" key="3">
    <source>
        <dbReference type="ARBA" id="ARBA00022679"/>
    </source>
</evidence>
<accession>A0A914AG64</accession>
<dbReference type="PROSITE" id="PS50835">
    <property type="entry name" value="IG_LIKE"/>
    <property type="match status" value="2"/>
</dbReference>
<evidence type="ECO:0000256" key="10">
    <source>
        <dbReference type="ARBA" id="ARBA00023136"/>
    </source>
</evidence>
<dbReference type="GeneID" id="119732997"/>
<feature type="region of interest" description="Disordered" evidence="21">
    <location>
        <begin position="359"/>
        <end position="394"/>
    </location>
</feature>
<dbReference type="AlphaFoldDB" id="A0A914AG64"/>
<dbReference type="Proteomes" id="UP000887568">
    <property type="component" value="Unplaced"/>
</dbReference>
<evidence type="ECO:0000256" key="11">
    <source>
        <dbReference type="ARBA" id="ARBA00023137"/>
    </source>
</evidence>
<keyword evidence="7" id="KW-0418">Kinase</keyword>
<feature type="binding site" evidence="19">
    <location>
        <position position="589"/>
    </location>
    <ligand>
        <name>Mg(2+)</name>
        <dbReference type="ChEBI" id="CHEBI:18420"/>
    </ligand>
</feature>
<keyword evidence="19" id="KW-0460">Magnesium</keyword>
<dbReference type="InterPro" id="IPR013162">
    <property type="entry name" value="CD80_C2-set"/>
</dbReference>
<feature type="transmembrane region" description="Helical" evidence="22">
    <location>
        <begin position="318"/>
        <end position="343"/>
    </location>
</feature>
<feature type="binding site" evidence="18">
    <location>
        <begin position="436"/>
        <end position="443"/>
    </location>
    <ligand>
        <name>ATP</name>
        <dbReference type="ChEBI" id="CHEBI:30616"/>
    </ligand>
</feature>
<evidence type="ECO:0000256" key="9">
    <source>
        <dbReference type="ARBA" id="ARBA00022989"/>
    </source>
</evidence>
<evidence type="ECO:0000256" key="22">
    <source>
        <dbReference type="SAM" id="Phobius"/>
    </source>
</evidence>
<dbReference type="FunFam" id="1.10.510.10:FF:000190">
    <property type="entry name" value="Proto-oncogene tyrosine-protein kinase receptor Ret"/>
    <property type="match status" value="1"/>
</dbReference>
<dbReference type="Pfam" id="PF08205">
    <property type="entry name" value="C2-set_2"/>
    <property type="match status" value="1"/>
</dbReference>
<name>A0A914AG64_PATMI</name>
<keyword evidence="10 22" id="KW-0472">Membrane</keyword>
<evidence type="ECO:0000256" key="6">
    <source>
        <dbReference type="ARBA" id="ARBA00022741"/>
    </source>
</evidence>
<evidence type="ECO:0000256" key="21">
    <source>
        <dbReference type="SAM" id="MobiDB-lite"/>
    </source>
</evidence>
<keyword evidence="14" id="KW-0325">Glycoprotein</keyword>
<dbReference type="InterPro" id="IPR017441">
    <property type="entry name" value="Protein_kinase_ATP_BS"/>
</dbReference>
<dbReference type="EC" id="2.7.10.1" evidence="2"/>
<keyword evidence="13" id="KW-0675">Receptor</keyword>
<dbReference type="PANTHER" id="PTHR24416">
    <property type="entry name" value="TYROSINE-PROTEIN KINASE RECEPTOR"/>
    <property type="match status" value="1"/>
</dbReference>
<dbReference type="GO" id="GO:0043235">
    <property type="term" value="C:receptor complex"/>
    <property type="evidence" value="ECO:0007669"/>
    <property type="project" value="TreeGrafter"/>
</dbReference>
<keyword evidence="6 18" id="KW-0547">Nucleotide-binding</keyword>
<keyword evidence="9 22" id="KW-1133">Transmembrane helix</keyword>
<dbReference type="GO" id="GO:0046872">
    <property type="term" value="F:metal ion binding"/>
    <property type="evidence" value="ECO:0007669"/>
    <property type="project" value="UniProtKB-KW"/>
</dbReference>
<evidence type="ECO:0000256" key="19">
    <source>
        <dbReference type="PIRSR" id="PIRSR000615-3"/>
    </source>
</evidence>
<keyword evidence="12" id="KW-1015">Disulfide bond</keyword>
<dbReference type="CDD" id="cd00098">
    <property type="entry name" value="IgC1"/>
    <property type="match status" value="1"/>
</dbReference>
<dbReference type="OrthoDB" id="4062651at2759"/>
<dbReference type="InterPro" id="IPR008266">
    <property type="entry name" value="Tyr_kinase_AS"/>
</dbReference>
<keyword evidence="3" id="KW-0808">Transferase</keyword>
<feature type="signal peptide" evidence="23">
    <location>
        <begin position="1"/>
        <end position="23"/>
    </location>
</feature>
<dbReference type="InterPro" id="IPR013106">
    <property type="entry name" value="Ig_V-set"/>
</dbReference>
<dbReference type="Gene3D" id="1.10.510.10">
    <property type="entry name" value="Transferase(Phosphotransferase) domain 1"/>
    <property type="match status" value="1"/>
</dbReference>
<feature type="compositionally biased region" description="Low complexity" evidence="21">
    <location>
        <begin position="184"/>
        <end position="201"/>
    </location>
</feature>
<dbReference type="PRINTS" id="PR00109">
    <property type="entry name" value="TYRKINASE"/>
</dbReference>
<dbReference type="InterPro" id="IPR036179">
    <property type="entry name" value="Ig-like_dom_sf"/>
</dbReference>
<dbReference type="SMART" id="SM00219">
    <property type="entry name" value="TyrKc"/>
    <property type="match status" value="1"/>
</dbReference>
<proteinExistence type="predicted"/>
<dbReference type="SUPFAM" id="SSF48726">
    <property type="entry name" value="Immunoglobulin"/>
    <property type="match status" value="2"/>
</dbReference>
<evidence type="ECO:0000256" key="15">
    <source>
        <dbReference type="ARBA" id="ARBA00023319"/>
    </source>
</evidence>
<dbReference type="InterPro" id="IPR000719">
    <property type="entry name" value="Prot_kinase_dom"/>
</dbReference>
<feature type="binding site" evidence="18">
    <location>
        <position position="575"/>
    </location>
    <ligand>
        <name>ATP</name>
        <dbReference type="ChEBI" id="CHEBI:30616"/>
    </ligand>
</feature>
<evidence type="ECO:0000256" key="2">
    <source>
        <dbReference type="ARBA" id="ARBA00011902"/>
    </source>
</evidence>
<evidence type="ECO:0000256" key="17">
    <source>
        <dbReference type="PIRSR" id="PIRSR000615-1"/>
    </source>
</evidence>
<feature type="domain" description="Protein kinase" evidence="24">
    <location>
        <begin position="429"/>
        <end position="706"/>
    </location>
</feature>
<dbReference type="Pfam" id="PF07714">
    <property type="entry name" value="PK_Tyr_Ser-Thr"/>
    <property type="match status" value="1"/>
</dbReference>
<keyword evidence="27" id="KW-1185">Reference proteome</keyword>
<dbReference type="InterPro" id="IPR013783">
    <property type="entry name" value="Ig-like_fold"/>
</dbReference>
<organism evidence="26 27">
    <name type="scientific">Patiria miniata</name>
    <name type="common">Bat star</name>
    <name type="synonym">Asterina miniata</name>
    <dbReference type="NCBI Taxonomy" id="46514"/>
    <lineage>
        <taxon>Eukaryota</taxon>
        <taxon>Metazoa</taxon>
        <taxon>Echinodermata</taxon>
        <taxon>Eleutherozoa</taxon>
        <taxon>Asterozoa</taxon>
        <taxon>Asteroidea</taxon>
        <taxon>Valvatacea</taxon>
        <taxon>Valvatida</taxon>
        <taxon>Asterinidae</taxon>
        <taxon>Patiria</taxon>
    </lineage>
</organism>
<dbReference type="PROSITE" id="PS00107">
    <property type="entry name" value="PROTEIN_KINASE_ATP"/>
    <property type="match status" value="1"/>
</dbReference>
<dbReference type="GO" id="GO:0005524">
    <property type="term" value="F:ATP binding"/>
    <property type="evidence" value="ECO:0007669"/>
    <property type="project" value="UniProtKB-UniRule"/>
</dbReference>
<feature type="chain" id="PRO_5037435111" description="receptor protein-tyrosine kinase" evidence="23">
    <location>
        <begin position="24"/>
        <end position="735"/>
    </location>
</feature>
<keyword evidence="15" id="KW-0393">Immunoglobulin domain</keyword>
<dbReference type="InterPro" id="IPR020635">
    <property type="entry name" value="Tyr_kinase_cat_dom"/>
</dbReference>
<keyword evidence="8 18" id="KW-0067">ATP-binding</keyword>
<evidence type="ECO:0000259" key="24">
    <source>
        <dbReference type="PROSITE" id="PS50011"/>
    </source>
</evidence>
<evidence type="ECO:0000313" key="26">
    <source>
        <dbReference type="EnsemblMetazoa" id="XP_038062506.1"/>
    </source>
</evidence>
<evidence type="ECO:0000259" key="25">
    <source>
        <dbReference type="PROSITE" id="PS50835"/>
    </source>
</evidence>
<keyword evidence="5 23" id="KW-0732">Signal</keyword>
<dbReference type="PROSITE" id="PS50011">
    <property type="entry name" value="PROTEIN_KINASE_DOM"/>
    <property type="match status" value="1"/>
</dbReference>
<dbReference type="PIRSF" id="PIRSF000615">
    <property type="entry name" value="TyrPK_CSF1-R"/>
    <property type="match status" value="1"/>
</dbReference>
<comment type="catalytic activity">
    <reaction evidence="16">
        <text>L-tyrosyl-[protein] + ATP = O-phospho-L-tyrosyl-[protein] + ADP + H(+)</text>
        <dbReference type="Rhea" id="RHEA:10596"/>
        <dbReference type="Rhea" id="RHEA-COMP:10136"/>
        <dbReference type="Rhea" id="RHEA-COMP:20101"/>
        <dbReference type="ChEBI" id="CHEBI:15378"/>
        <dbReference type="ChEBI" id="CHEBI:30616"/>
        <dbReference type="ChEBI" id="CHEBI:46858"/>
        <dbReference type="ChEBI" id="CHEBI:61978"/>
        <dbReference type="ChEBI" id="CHEBI:456216"/>
        <dbReference type="EC" id="2.7.10.1"/>
    </reaction>
</comment>
<comment type="subcellular location">
    <subcellularLocation>
        <location evidence="1">Membrane</location>
        <topology evidence="1">Single-pass type I membrane protein</topology>
    </subcellularLocation>
</comment>
<dbReference type="InterPro" id="IPR001245">
    <property type="entry name" value="Ser-Thr/Tyr_kinase_cat_dom"/>
</dbReference>
<feature type="region of interest" description="Disordered" evidence="21">
    <location>
        <begin position="179"/>
        <end position="205"/>
    </location>
</feature>
<evidence type="ECO:0000256" key="18">
    <source>
        <dbReference type="PIRSR" id="PIRSR000615-2"/>
    </source>
</evidence>
<dbReference type="Gene3D" id="3.30.200.20">
    <property type="entry name" value="Phosphorylase Kinase, domain 1"/>
    <property type="match status" value="1"/>
</dbReference>
<protein>
    <recommendedName>
        <fullName evidence="2">receptor protein-tyrosine kinase</fullName>
        <ecNumber evidence="2">2.7.10.1</ecNumber>
    </recommendedName>
</protein>
<feature type="binding site" evidence="18 20">
    <location>
        <position position="463"/>
    </location>
    <ligand>
        <name>ATP</name>
        <dbReference type="ChEBI" id="CHEBI:30616"/>
    </ligand>
</feature>
<feature type="compositionally biased region" description="Basic and acidic residues" evidence="21">
    <location>
        <begin position="359"/>
        <end position="382"/>
    </location>
</feature>
<evidence type="ECO:0000256" key="20">
    <source>
        <dbReference type="PROSITE-ProRule" id="PRU10141"/>
    </source>
</evidence>
<dbReference type="OMA" id="DYTEYIA"/>
<evidence type="ECO:0000256" key="5">
    <source>
        <dbReference type="ARBA" id="ARBA00022729"/>
    </source>
</evidence>
<evidence type="ECO:0000256" key="12">
    <source>
        <dbReference type="ARBA" id="ARBA00023157"/>
    </source>
</evidence>
<feature type="binding site" evidence="18">
    <location>
        <begin position="511"/>
        <end position="517"/>
    </location>
    <ligand>
        <name>ATP</name>
        <dbReference type="ChEBI" id="CHEBI:30616"/>
    </ligand>
</feature>
<keyword evidence="4 22" id="KW-0812">Transmembrane</keyword>
<evidence type="ECO:0000256" key="7">
    <source>
        <dbReference type="ARBA" id="ARBA00022777"/>
    </source>
</evidence>
<feature type="active site" description="Proton acceptor" evidence="17">
    <location>
        <position position="571"/>
    </location>
</feature>
<feature type="domain" description="Ig-like" evidence="25">
    <location>
        <begin position="129"/>
        <end position="228"/>
    </location>
</feature>
<evidence type="ECO:0000256" key="8">
    <source>
        <dbReference type="ARBA" id="ARBA00022840"/>
    </source>
</evidence>
<evidence type="ECO:0000256" key="23">
    <source>
        <dbReference type="SAM" id="SignalP"/>
    </source>
</evidence>
<dbReference type="Pfam" id="PF07686">
    <property type="entry name" value="V-set"/>
    <property type="match status" value="1"/>
</dbReference>
<dbReference type="PROSITE" id="PS00109">
    <property type="entry name" value="PROTEIN_KINASE_TYR"/>
    <property type="match status" value="1"/>
</dbReference>
<evidence type="ECO:0000256" key="1">
    <source>
        <dbReference type="ARBA" id="ARBA00004479"/>
    </source>
</evidence>
<evidence type="ECO:0000256" key="13">
    <source>
        <dbReference type="ARBA" id="ARBA00023170"/>
    </source>
</evidence>
<feature type="binding site" evidence="19">
    <location>
        <position position="576"/>
    </location>
    <ligand>
        <name>Mg(2+)</name>
        <dbReference type="ChEBI" id="CHEBI:18420"/>
    </ligand>
</feature>
<dbReference type="GO" id="GO:0007169">
    <property type="term" value="P:cell surface receptor protein tyrosine kinase signaling pathway"/>
    <property type="evidence" value="ECO:0007669"/>
    <property type="project" value="TreeGrafter"/>
</dbReference>
<feature type="domain" description="Ig-like" evidence="25">
    <location>
        <begin position="7"/>
        <end position="125"/>
    </location>
</feature>
<evidence type="ECO:0000313" key="27">
    <source>
        <dbReference type="Proteomes" id="UP000887568"/>
    </source>
</evidence>
<dbReference type="EnsemblMetazoa" id="XM_038206578.1">
    <property type="protein sequence ID" value="XP_038062506.1"/>
    <property type="gene ID" value="LOC119732997"/>
</dbReference>
<dbReference type="InterPro" id="IPR007110">
    <property type="entry name" value="Ig-like_dom"/>
</dbReference>
<dbReference type="InterPro" id="IPR011009">
    <property type="entry name" value="Kinase-like_dom_sf"/>
</dbReference>
<dbReference type="GO" id="GO:0005886">
    <property type="term" value="C:plasma membrane"/>
    <property type="evidence" value="ECO:0007669"/>
    <property type="project" value="TreeGrafter"/>
</dbReference>
<dbReference type="GO" id="GO:0004714">
    <property type="term" value="F:transmembrane receptor protein tyrosine kinase activity"/>
    <property type="evidence" value="ECO:0007669"/>
    <property type="project" value="UniProtKB-EC"/>
</dbReference>
<dbReference type="PANTHER" id="PTHR24416:SF621">
    <property type="entry name" value="TYROSINE KINASE RECEPTOR CAD96CA"/>
    <property type="match status" value="1"/>
</dbReference>
<dbReference type="Gene3D" id="2.60.40.10">
    <property type="entry name" value="Immunoglobulins"/>
    <property type="match status" value="2"/>
</dbReference>
<dbReference type="SMART" id="SM00409">
    <property type="entry name" value="IG"/>
    <property type="match status" value="2"/>
</dbReference>
<evidence type="ECO:0000256" key="16">
    <source>
        <dbReference type="ARBA" id="ARBA00051243"/>
    </source>
</evidence>
<dbReference type="RefSeq" id="XP_038062506.1">
    <property type="nucleotide sequence ID" value="XM_038206578.1"/>
</dbReference>
<evidence type="ECO:0000256" key="14">
    <source>
        <dbReference type="ARBA" id="ARBA00023180"/>
    </source>
</evidence>
<dbReference type="CDD" id="cd00192">
    <property type="entry name" value="PTKc"/>
    <property type="match status" value="1"/>
</dbReference>
<sequence>MDFSAGPLLGLWLLAFSAAFVDAVGPMNTAVLRGGAATLTCSNPDYTSPSSGIASWEEGPTPFGTQQLGIYTGPAFAKYTNFDIVSTEFPQMDLTVSNAQIEDEGTYTCSMITEQGSATLTVEIEGNEPTITLDGDSSGNPIRLTAGEQSVLRCTASGFRPAVNLEWYKDDVKITAGITEDTPTDNGDNTSTTSGTWTFTPNIPDDGDRLECRTTGQVVTTAKTGGLTLNVQFVPVVTVGYSGGQITCSSDANPLATTHQIIRNGTDVLKTFSNSPGSVEFTPKYCAVISCNATNTIGTGTGTFAQQICPAPPSPTSVGVIVGAVVAAFIGGILVSGIIFYIMKRRHQVQHERDGLHKTIKHDGDHLNQDGPDKRTPKREQNQELPMTSPSPIAVYESIRDEGGEASRTSTAEVYSNVGPDLAFPRDLVVIEKELGRGAFGRVLLGTALGIEKTGKRTKVAVKTLKEGGGDHAKVELLEELELMKKVGCHPNVVKLLGHCKEKDPGYVIVEYLAKGDLTNVLMGYRDKDPGSGYSNLPGLSKLLSRTLVKFAKDVANGMAFISSQKCVHRDLAARNVLVGDDMVCKVSDFGLARDVMNTRIYQRESQGALPMRWMALESLLDDVYTTESDVWSFGILLWEIVTLGARPYPMMKTKAMVSQLQQGYRMPKPKNCKKQLYDMMCSCWQESPKDRPTFQSLYRQLEDMLSEEKDYITIHKLDESIYEVTVIEDTNEKL</sequence>
<reference evidence="26" key="1">
    <citation type="submission" date="2022-11" db="UniProtKB">
        <authorList>
            <consortium name="EnsemblMetazoa"/>
        </authorList>
    </citation>
    <scope>IDENTIFICATION</scope>
</reference>